<feature type="transmembrane region" description="Helical" evidence="7">
    <location>
        <begin position="192"/>
        <end position="213"/>
    </location>
</feature>
<evidence type="ECO:0000313" key="9">
    <source>
        <dbReference type="Proteomes" id="UP000824169"/>
    </source>
</evidence>
<dbReference type="PIRSF" id="PIRSF006603">
    <property type="entry name" value="DinF"/>
    <property type="match status" value="1"/>
</dbReference>
<dbReference type="PANTHER" id="PTHR43549:SF3">
    <property type="entry name" value="MULTIDRUG RESISTANCE PROTEIN YPNP-RELATED"/>
    <property type="match status" value="1"/>
</dbReference>
<feature type="transmembrane region" description="Helical" evidence="7">
    <location>
        <begin position="233"/>
        <end position="255"/>
    </location>
</feature>
<feature type="transmembrane region" description="Helical" evidence="7">
    <location>
        <begin position="91"/>
        <end position="113"/>
    </location>
</feature>
<feature type="transmembrane region" description="Helical" evidence="7">
    <location>
        <begin position="415"/>
        <end position="437"/>
    </location>
</feature>
<dbReference type="GO" id="GO:0042910">
    <property type="term" value="F:xenobiotic transmembrane transporter activity"/>
    <property type="evidence" value="ECO:0007669"/>
    <property type="project" value="InterPro"/>
</dbReference>
<gene>
    <name evidence="8" type="ORF">IAB71_05980</name>
</gene>
<dbReference type="GO" id="GO:0015297">
    <property type="term" value="F:antiporter activity"/>
    <property type="evidence" value="ECO:0007669"/>
    <property type="project" value="InterPro"/>
</dbReference>
<feature type="transmembrane region" description="Helical" evidence="7">
    <location>
        <begin position="310"/>
        <end position="336"/>
    </location>
</feature>
<sequence length="446" mass="48199">MIRDLTEGRPFRVLLLFSLPMFFSMLFQQIYNLADSLIAGRFISEAALGAVGTCYPVTVIFIAIASGLSLGANTAAARAFGGKGWKALRQMIPTALLFMLLLSAAVMAAGLFACGPLLDLLQIPSDLREMCEVYLRIYLFGLPFLFLYNMAGSLFQALGDSRTPWRFLAAASVLNVLLDLLFAAVLNMGIPGTAWGTFLAQGFSAVGSCAALLRPFRRRILPEGAGRLVRWKYAGIILKLGIPSVLQQVFISLGQLSLQSVINPYGSGAVAGYTAAFRINTLFVTTTMTLSNALASFVSQNLGAKKTERIRAGVGIALLISEGITLLILAVCLLFREPLIRLFVTEGASRETLETGTLFLTVAAPFFPVCCLKNTMDGALRGMGAMKCFMAATFADILVRIFLGAPFSARYGLGGVFWVWPAAWCVGTALSVLFYFWQGKKIKDSL</sequence>
<feature type="transmembrane region" description="Helical" evidence="7">
    <location>
        <begin position="388"/>
        <end position="409"/>
    </location>
</feature>
<evidence type="ECO:0000313" key="8">
    <source>
        <dbReference type="EMBL" id="HIV25322.1"/>
    </source>
</evidence>
<feature type="transmembrane region" description="Helical" evidence="7">
    <location>
        <begin position="133"/>
        <end position="155"/>
    </location>
</feature>
<evidence type="ECO:0000256" key="6">
    <source>
        <dbReference type="ARBA" id="ARBA00023136"/>
    </source>
</evidence>
<dbReference type="PANTHER" id="PTHR43549">
    <property type="entry name" value="MULTIDRUG RESISTANCE PROTEIN YPNP-RELATED"/>
    <property type="match status" value="1"/>
</dbReference>
<dbReference type="NCBIfam" id="TIGR00797">
    <property type="entry name" value="matE"/>
    <property type="match status" value="1"/>
</dbReference>
<feature type="transmembrane region" description="Helical" evidence="7">
    <location>
        <begin position="356"/>
        <end position="376"/>
    </location>
</feature>
<dbReference type="AlphaFoldDB" id="A0A9D1P3D6"/>
<evidence type="ECO:0000256" key="2">
    <source>
        <dbReference type="ARBA" id="ARBA00022448"/>
    </source>
</evidence>
<feature type="transmembrane region" description="Helical" evidence="7">
    <location>
        <begin position="46"/>
        <end position="70"/>
    </location>
</feature>
<dbReference type="Pfam" id="PF01554">
    <property type="entry name" value="MatE"/>
    <property type="match status" value="2"/>
</dbReference>
<keyword evidence="6 7" id="KW-0472">Membrane</keyword>
<dbReference type="InterPro" id="IPR052031">
    <property type="entry name" value="Membrane_Transporter-Flippase"/>
</dbReference>
<evidence type="ECO:0000256" key="7">
    <source>
        <dbReference type="SAM" id="Phobius"/>
    </source>
</evidence>
<keyword evidence="3" id="KW-1003">Cell membrane</keyword>
<dbReference type="InterPro" id="IPR048279">
    <property type="entry name" value="MdtK-like"/>
</dbReference>
<proteinExistence type="predicted"/>
<dbReference type="Proteomes" id="UP000824169">
    <property type="component" value="Unassembled WGS sequence"/>
</dbReference>
<feature type="transmembrane region" description="Helical" evidence="7">
    <location>
        <begin position="167"/>
        <end position="186"/>
    </location>
</feature>
<reference evidence="8" key="1">
    <citation type="submission" date="2020-10" db="EMBL/GenBank/DDBJ databases">
        <authorList>
            <person name="Gilroy R."/>
        </authorList>
    </citation>
    <scope>NUCLEOTIDE SEQUENCE</scope>
    <source>
        <strain evidence="8">CHK188-20938</strain>
    </source>
</reference>
<accession>A0A9D1P3D6</accession>
<dbReference type="GO" id="GO:0005886">
    <property type="term" value="C:plasma membrane"/>
    <property type="evidence" value="ECO:0007669"/>
    <property type="project" value="UniProtKB-SubCell"/>
</dbReference>
<comment type="caution">
    <text evidence="8">The sequence shown here is derived from an EMBL/GenBank/DDBJ whole genome shotgun (WGS) entry which is preliminary data.</text>
</comment>
<comment type="subcellular location">
    <subcellularLocation>
        <location evidence="1">Cell membrane</location>
        <topology evidence="1">Multi-pass membrane protein</topology>
    </subcellularLocation>
</comment>
<feature type="transmembrane region" description="Helical" evidence="7">
    <location>
        <begin position="12"/>
        <end position="34"/>
    </location>
</feature>
<organism evidence="8 9">
    <name type="scientific">Candidatus Scatomonas pullistercoris</name>
    <dbReference type="NCBI Taxonomy" id="2840920"/>
    <lineage>
        <taxon>Bacteria</taxon>
        <taxon>Bacillati</taxon>
        <taxon>Bacillota</taxon>
        <taxon>Clostridia</taxon>
        <taxon>Lachnospirales</taxon>
        <taxon>Lachnospiraceae</taxon>
        <taxon>Lachnospiraceae incertae sedis</taxon>
        <taxon>Candidatus Scatomonas</taxon>
    </lineage>
</organism>
<protein>
    <submittedName>
        <fullName evidence="8">MATE family efflux transporter</fullName>
    </submittedName>
</protein>
<keyword evidence="5 7" id="KW-1133">Transmembrane helix</keyword>
<evidence type="ECO:0000256" key="4">
    <source>
        <dbReference type="ARBA" id="ARBA00022692"/>
    </source>
</evidence>
<keyword evidence="2" id="KW-0813">Transport</keyword>
<evidence type="ECO:0000256" key="3">
    <source>
        <dbReference type="ARBA" id="ARBA00022475"/>
    </source>
</evidence>
<evidence type="ECO:0000256" key="5">
    <source>
        <dbReference type="ARBA" id="ARBA00022989"/>
    </source>
</evidence>
<dbReference type="EMBL" id="DVOO01000016">
    <property type="protein sequence ID" value="HIV25322.1"/>
    <property type="molecule type" value="Genomic_DNA"/>
</dbReference>
<keyword evidence="4 7" id="KW-0812">Transmembrane</keyword>
<dbReference type="InterPro" id="IPR002528">
    <property type="entry name" value="MATE_fam"/>
</dbReference>
<dbReference type="CDD" id="cd13138">
    <property type="entry name" value="MATE_yoeA_like"/>
    <property type="match status" value="1"/>
</dbReference>
<evidence type="ECO:0000256" key="1">
    <source>
        <dbReference type="ARBA" id="ARBA00004651"/>
    </source>
</evidence>
<name>A0A9D1P3D6_9FIRM</name>
<reference evidence="8" key="2">
    <citation type="journal article" date="2021" name="PeerJ">
        <title>Extensive microbial diversity within the chicken gut microbiome revealed by metagenomics and culture.</title>
        <authorList>
            <person name="Gilroy R."/>
            <person name="Ravi A."/>
            <person name="Getino M."/>
            <person name="Pursley I."/>
            <person name="Horton D.L."/>
            <person name="Alikhan N.F."/>
            <person name="Baker D."/>
            <person name="Gharbi K."/>
            <person name="Hall N."/>
            <person name="Watson M."/>
            <person name="Adriaenssens E.M."/>
            <person name="Foster-Nyarko E."/>
            <person name="Jarju S."/>
            <person name="Secka A."/>
            <person name="Antonio M."/>
            <person name="Oren A."/>
            <person name="Chaudhuri R.R."/>
            <person name="La Ragione R."/>
            <person name="Hildebrand F."/>
            <person name="Pallen M.J."/>
        </authorList>
    </citation>
    <scope>NUCLEOTIDE SEQUENCE</scope>
    <source>
        <strain evidence="8">CHK188-20938</strain>
    </source>
</reference>